<keyword evidence="2" id="KW-0217">Developmental protein</keyword>
<evidence type="ECO:0000256" key="3">
    <source>
        <dbReference type="ARBA" id="ARBA00023015"/>
    </source>
</evidence>
<dbReference type="PANTHER" id="PTHR45940">
    <property type="entry name" value="WUSCHEL-RELATED HOMEOBOX 1-RELATED"/>
    <property type="match status" value="1"/>
</dbReference>
<feature type="compositionally biased region" description="Low complexity" evidence="11">
    <location>
        <begin position="96"/>
        <end position="107"/>
    </location>
</feature>
<comment type="similarity">
    <text evidence="8">Belongs to the WUS homeobox family.</text>
</comment>
<evidence type="ECO:0000256" key="6">
    <source>
        <dbReference type="ARBA" id="ARBA00023163"/>
    </source>
</evidence>
<evidence type="ECO:0000256" key="2">
    <source>
        <dbReference type="ARBA" id="ARBA00022473"/>
    </source>
</evidence>
<dbReference type="InterPro" id="IPR001356">
    <property type="entry name" value="HD"/>
</dbReference>
<dbReference type="SUPFAM" id="SSF46689">
    <property type="entry name" value="Homeodomain-like"/>
    <property type="match status" value="1"/>
</dbReference>
<evidence type="ECO:0000313" key="14">
    <source>
        <dbReference type="Proteomes" id="UP001642487"/>
    </source>
</evidence>
<evidence type="ECO:0000313" key="13">
    <source>
        <dbReference type="EMBL" id="CAK9320736.1"/>
    </source>
</evidence>
<dbReference type="EMBL" id="OZ021738">
    <property type="protein sequence ID" value="CAK9320736.1"/>
    <property type="molecule type" value="Genomic_DNA"/>
</dbReference>
<feature type="compositionally biased region" description="Polar residues" evidence="11">
    <location>
        <begin position="123"/>
        <end position="141"/>
    </location>
</feature>
<accession>A0ABP0YNX2</accession>
<keyword evidence="3" id="KW-0805">Transcription regulation</keyword>
<evidence type="ECO:0000256" key="1">
    <source>
        <dbReference type="ARBA" id="ARBA00004123"/>
    </source>
</evidence>
<dbReference type="InterPro" id="IPR009057">
    <property type="entry name" value="Homeodomain-like_sf"/>
</dbReference>
<evidence type="ECO:0000256" key="7">
    <source>
        <dbReference type="ARBA" id="ARBA00023242"/>
    </source>
</evidence>
<feature type="compositionally biased region" description="Low complexity" evidence="11">
    <location>
        <begin position="1"/>
        <end position="12"/>
    </location>
</feature>
<dbReference type="Pfam" id="PF00046">
    <property type="entry name" value="Homeodomain"/>
    <property type="match status" value="1"/>
</dbReference>
<dbReference type="SMART" id="SM00389">
    <property type="entry name" value="HOX"/>
    <property type="match status" value="1"/>
</dbReference>
<evidence type="ECO:0000256" key="10">
    <source>
        <dbReference type="RuleBase" id="RU000682"/>
    </source>
</evidence>
<evidence type="ECO:0000256" key="5">
    <source>
        <dbReference type="ARBA" id="ARBA00023155"/>
    </source>
</evidence>
<sequence length="305" mass="34094">MDHPKQQQQQQQGNDQEGSNGKGFLCRQSSTRWTPTTDQIRILKELYYNNGVRSPSADQIQRISARLRQYGKIEGKNVFYWFQNHKARERQKKRFTTTATSTASSPTTDHHLHHHHHQQQQQISSTINNNNKNWKPEDCSSSSPLFHNKYPPNISPAAPSSSVMVAVGHMGNYGYGSATFENSFRECSISSGGSSSVVGYRSHNMGSWIGVDPYSSPAAGANVFEKTKYVEESIEDEDQEIETLPLFPIHGDRNLGGFCSMKPEYSDSYYTTTWYGRSDDGAAGSRASLELSLNSYAAISPDDGM</sequence>
<keyword evidence="4 9" id="KW-0238">DNA-binding</keyword>
<keyword evidence="6" id="KW-0804">Transcription</keyword>
<dbReference type="PROSITE" id="PS50071">
    <property type="entry name" value="HOMEOBOX_2"/>
    <property type="match status" value="1"/>
</dbReference>
<name>A0ABP0YNX2_9ROSI</name>
<dbReference type="Proteomes" id="UP001642487">
    <property type="component" value="Chromosome 4"/>
</dbReference>
<feature type="domain" description="Homeobox" evidence="12">
    <location>
        <begin position="26"/>
        <end position="92"/>
    </location>
</feature>
<feature type="region of interest" description="Disordered" evidence="11">
    <location>
        <begin position="90"/>
        <end position="141"/>
    </location>
</feature>
<gene>
    <name evidence="13" type="ORF">CITCOLO1_LOCUS12792</name>
</gene>
<reference evidence="13 14" key="1">
    <citation type="submission" date="2024-03" db="EMBL/GenBank/DDBJ databases">
        <authorList>
            <person name="Gkanogiannis A."/>
            <person name="Becerra Lopez-Lavalle L."/>
        </authorList>
    </citation>
    <scope>NUCLEOTIDE SEQUENCE [LARGE SCALE GENOMIC DNA]</scope>
</reference>
<proteinExistence type="inferred from homology"/>
<dbReference type="CDD" id="cd00086">
    <property type="entry name" value="homeodomain"/>
    <property type="match status" value="1"/>
</dbReference>
<keyword evidence="5 9" id="KW-0371">Homeobox</keyword>
<feature type="region of interest" description="Disordered" evidence="11">
    <location>
        <begin position="1"/>
        <end position="30"/>
    </location>
</feature>
<dbReference type="PANTHER" id="PTHR45940:SF34">
    <property type="entry name" value="PROTEIN WUSCHEL"/>
    <property type="match status" value="1"/>
</dbReference>
<feature type="DNA-binding region" description="Homeobox" evidence="9">
    <location>
        <begin position="28"/>
        <end position="93"/>
    </location>
</feature>
<dbReference type="Gene3D" id="1.10.10.60">
    <property type="entry name" value="Homeodomain-like"/>
    <property type="match status" value="1"/>
</dbReference>
<evidence type="ECO:0000256" key="9">
    <source>
        <dbReference type="PROSITE-ProRule" id="PRU00108"/>
    </source>
</evidence>
<evidence type="ECO:0000256" key="4">
    <source>
        <dbReference type="ARBA" id="ARBA00023125"/>
    </source>
</evidence>
<evidence type="ECO:0000256" key="8">
    <source>
        <dbReference type="ARBA" id="ARBA00024040"/>
    </source>
</evidence>
<protein>
    <recommendedName>
        <fullName evidence="12">Homeobox domain-containing protein</fullName>
    </recommendedName>
</protein>
<comment type="subcellular location">
    <subcellularLocation>
        <location evidence="1 9 10">Nucleus</location>
    </subcellularLocation>
</comment>
<dbReference type="InterPro" id="IPR044555">
    <property type="entry name" value="WUSCHEL-like"/>
</dbReference>
<keyword evidence="7 9" id="KW-0539">Nucleus</keyword>
<organism evidence="13 14">
    <name type="scientific">Citrullus colocynthis</name>
    <name type="common">colocynth</name>
    <dbReference type="NCBI Taxonomy" id="252529"/>
    <lineage>
        <taxon>Eukaryota</taxon>
        <taxon>Viridiplantae</taxon>
        <taxon>Streptophyta</taxon>
        <taxon>Embryophyta</taxon>
        <taxon>Tracheophyta</taxon>
        <taxon>Spermatophyta</taxon>
        <taxon>Magnoliopsida</taxon>
        <taxon>eudicotyledons</taxon>
        <taxon>Gunneridae</taxon>
        <taxon>Pentapetalae</taxon>
        <taxon>rosids</taxon>
        <taxon>fabids</taxon>
        <taxon>Cucurbitales</taxon>
        <taxon>Cucurbitaceae</taxon>
        <taxon>Benincaseae</taxon>
        <taxon>Citrullus</taxon>
    </lineage>
</organism>
<evidence type="ECO:0000256" key="11">
    <source>
        <dbReference type="SAM" id="MobiDB-lite"/>
    </source>
</evidence>
<evidence type="ECO:0000259" key="12">
    <source>
        <dbReference type="PROSITE" id="PS50071"/>
    </source>
</evidence>
<keyword evidence="14" id="KW-1185">Reference proteome</keyword>